<dbReference type="GO" id="GO:0016491">
    <property type="term" value="F:oxidoreductase activity"/>
    <property type="evidence" value="ECO:0007669"/>
    <property type="project" value="UniProtKB-KW"/>
</dbReference>
<evidence type="ECO:0000313" key="3">
    <source>
        <dbReference type="Proteomes" id="UP000580250"/>
    </source>
</evidence>
<comment type="caution">
    <text evidence="2">The sequence shown here is derived from an EMBL/GenBank/DDBJ whole genome shotgun (WGS) entry which is preliminary data.</text>
</comment>
<dbReference type="InterPro" id="IPR036291">
    <property type="entry name" value="NAD(P)-bd_dom_sf"/>
</dbReference>
<evidence type="ECO:0000313" key="2">
    <source>
        <dbReference type="EMBL" id="CAD2141466.1"/>
    </source>
</evidence>
<dbReference type="SUPFAM" id="SSF51735">
    <property type="entry name" value="NAD(P)-binding Rossmann-fold domains"/>
    <property type="match status" value="1"/>
</dbReference>
<dbReference type="OrthoDB" id="9989144at2759"/>
<gene>
    <name evidence="2" type="ORF">MENT_LOCUS6877</name>
</gene>
<keyword evidence="1" id="KW-0560">Oxidoreductase</keyword>
<evidence type="ECO:0000256" key="1">
    <source>
        <dbReference type="ARBA" id="ARBA00023002"/>
    </source>
</evidence>
<dbReference type="PRINTS" id="PR00081">
    <property type="entry name" value="GDHRDH"/>
</dbReference>
<reference evidence="2 3" key="1">
    <citation type="submission" date="2020-08" db="EMBL/GenBank/DDBJ databases">
        <authorList>
            <person name="Koutsovoulos G."/>
            <person name="Danchin GJ E."/>
        </authorList>
    </citation>
    <scope>NUCLEOTIDE SEQUENCE [LARGE SCALE GENOMIC DNA]</scope>
</reference>
<dbReference type="Gene3D" id="3.40.50.720">
    <property type="entry name" value="NAD(P)-binding Rossmann-like Domain"/>
    <property type="match status" value="1"/>
</dbReference>
<dbReference type="PANTHER" id="PTHR43157">
    <property type="entry name" value="PHOSPHATIDYLINOSITOL-GLYCAN BIOSYNTHESIS CLASS F PROTEIN-RELATED"/>
    <property type="match status" value="1"/>
</dbReference>
<dbReference type="AlphaFoldDB" id="A0A6V7U1D0"/>
<proteinExistence type="predicted"/>
<sequence length="320" mass="36478">MCRQNNLIVAKNIEENIEKNNSINKHVMITGGNQGIGLQTALLLASKGCYDITIACRNQRRAETALKQLKERAEQSNNFKSKFSWLSLDLSSLRNVETLMEKIKKEKIIFDIIILNAGVLLPKEKSTNDGFEPTFQVNFLGHFLLIDGIVKHQCPKHSLRVITLTSVIQRLVGNIFPLEKNVEKWPEMFQNAKRWKAYALSKFATAMLAQHLNTFYGDSVKAFAVHPGAVRTQMSDNVCHKGTRKMLFFLRRLLIEPETAAKNVLFCVDNNLKNGQYKHANCIKKLPAATRKQKNIDALIETSRKLIEQFRTENKNFGEC</sequence>
<dbReference type="EMBL" id="CAJEWN010000027">
    <property type="protein sequence ID" value="CAD2141466.1"/>
    <property type="molecule type" value="Genomic_DNA"/>
</dbReference>
<accession>A0A6V7U1D0</accession>
<dbReference type="Pfam" id="PF00106">
    <property type="entry name" value="adh_short"/>
    <property type="match status" value="1"/>
</dbReference>
<protein>
    <submittedName>
        <fullName evidence="2">Uncharacterized protein</fullName>
    </submittedName>
</protein>
<name>A0A6V7U1D0_MELEN</name>
<dbReference type="InterPro" id="IPR002347">
    <property type="entry name" value="SDR_fam"/>
</dbReference>
<dbReference type="Proteomes" id="UP000580250">
    <property type="component" value="Unassembled WGS sequence"/>
</dbReference>
<organism evidence="2 3">
    <name type="scientific">Meloidogyne enterolobii</name>
    <name type="common">Root-knot nematode worm</name>
    <name type="synonym">Meloidogyne mayaguensis</name>
    <dbReference type="NCBI Taxonomy" id="390850"/>
    <lineage>
        <taxon>Eukaryota</taxon>
        <taxon>Metazoa</taxon>
        <taxon>Ecdysozoa</taxon>
        <taxon>Nematoda</taxon>
        <taxon>Chromadorea</taxon>
        <taxon>Rhabditida</taxon>
        <taxon>Tylenchina</taxon>
        <taxon>Tylenchomorpha</taxon>
        <taxon>Tylenchoidea</taxon>
        <taxon>Meloidogynidae</taxon>
        <taxon>Meloidogyninae</taxon>
        <taxon>Meloidogyne</taxon>
    </lineage>
</organism>
<dbReference type="PANTHER" id="PTHR43157:SF31">
    <property type="entry name" value="PHOSPHATIDYLINOSITOL-GLYCAN BIOSYNTHESIS CLASS F PROTEIN"/>
    <property type="match status" value="1"/>
</dbReference>